<organism evidence="2 3">
    <name type="scientific">Candidatus Woesebacteria bacterium GW2011_GWD1_38_10</name>
    <dbReference type="NCBI Taxonomy" id="1618592"/>
    <lineage>
        <taxon>Bacteria</taxon>
        <taxon>Candidatus Woeseibacteriota</taxon>
    </lineage>
</organism>
<gene>
    <name evidence="2" type="ORF">US67_C0019G0011</name>
</gene>
<feature type="transmembrane region" description="Helical" evidence="1">
    <location>
        <begin position="309"/>
        <end position="334"/>
    </location>
</feature>
<dbReference type="InterPro" id="IPR005883">
    <property type="entry name" value="PilM"/>
</dbReference>
<keyword evidence="1" id="KW-0472">Membrane</keyword>
<proteinExistence type="predicted"/>
<dbReference type="InterPro" id="IPR050696">
    <property type="entry name" value="FtsA/MreB"/>
</dbReference>
<dbReference type="SUPFAM" id="SSF53067">
    <property type="entry name" value="Actin-like ATPase domain"/>
    <property type="match status" value="1"/>
</dbReference>
<evidence type="ECO:0000313" key="3">
    <source>
        <dbReference type="Proteomes" id="UP000034366"/>
    </source>
</evidence>
<dbReference type="Gene3D" id="3.30.420.40">
    <property type="match status" value="2"/>
</dbReference>
<keyword evidence="1" id="KW-0812">Transmembrane</keyword>
<dbReference type="InterPro" id="IPR043129">
    <property type="entry name" value="ATPase_NBD"/>
</dbReference>
<name>A0A0G0I3D8_9BACT</name>
<comment type="caution">
    <text evidence="2">The sequence shown here is derived from an EMBL/GenBank/DDBJ whole genome shotgun (WGS) entry which is preliminary data.</text>
</comment>
<protein>
    <submittedName>
        <fullName evidence="2">PilM</fullName>
    </submittedName>
</protein>
<accession>A0A0G0I3D8</accession>
<evidence type="ECO:0000256" key="1">
    <source>
        <dbReference type="SAM" id="Phobius"/>
    </source>
</evidence>
<dbReference type="EMBL" id="LBTW01000019">
    <property type="protein sequence ID" value="KKQ49077.1"/>
    <property type="molecule type" value="Genomic_DNA"/>
</dbReference>
<sequence>MDKNSFVSIYFTQNKLLIVKLNKSKKGVDIFAAIDLPQGLIQNHEVKDVKALADVLKSIWHKLKIKEKSIGIVIPEFSTFTKAMDLPKLDREEINEAVKWQAEEYIPLDPEQMLLDWRIISEKPEGIRILAVAVGERLLKGYVAASDAAGLFPLVVETPSLSLMRLVGDDEDLKMVIYFSLDEIIIFILKGQEILTSSVIGASSSSQVLSSTIARILRYFEETKITKIFIGGVPGNNAYVSDIFNNFKIPMEKLHIKISGINENDFQKYSIPISLQYTNTSEPTDSETINLLPPEVITKYKGKRFGVQLWGLLLVTTLIFVGCLMALLGTYFYLLQGLSKYKNISSLSDISYQKSKTASDEIKKVNTLADVTLKIDSVTYYPQEILNNIYKYKPEGVAVLSYTIDLEKGLIKIKGLSAGRVGLLEFKNKLEEGEDFQNVELPISSFEQGENIDFDMSFIYSELISGQTKK</sequence>
<evidence type="ECO:0000313" key="2">
    <source>
        <dbReference type="EMBL" id="KKQ49077.1"/>
    </source>
</evidence>
<dbReference type="Pfam" id="PF11104">
    <property type="entry name" value="PilM_2"/>
    <property type="match status" value="1"/>
</dbReference>
<dbReference type="Gene3D" id="3.30.1490.300">
    <property type="match status" value="1"/>
</dbReference>
<dbReference type="PANTHER" id="PTHR32432">
    <property type="entry name" value="CELL DIVISION PROTEIN FTSA-RELATED"/>
    <property type="match status" value="1"/>
</dbReference>
<reference evidence="2 3" key="1">
    <citation type="journal article" date="2015" name="Nature">
        <title>rRNA introns, odd ribosomes, and small enigmatic genomes across a large radiation of phyla.</title>
        <authorList>
            <person name="Brown C.T."/>
            <person name="Hug L.A."/>
            <person name="Thomas B.C."/>
            <person name="Sharon I."/>
            <person name="Castelle C.J."/>
            <person name="Singh A."/>
            <person name="Wilkins M.J."/>
            <person name="Williams K.H."/>
            <person name="Banfield J.F."/>
        </authorList>
    </citation>
    <scope>NUCLEOTIDE SEQUENCE [LARGE SCALE GENOMIC DNA]</scope>
</reference>
<dbReference type="Proteomes" id="UP000034366">
    <property type="component" value="Unassembled WGS sequence"/>
</dbReference>
<dbReference type="PANTHER" id="PTHR32432:SF3">
    <property type="entry name" value="ETHANOLAMINE UTILIZATION PROTEIN EUTJ"/>
    <property type="match status" value="1"/>
</dbReference>
<dbReference type="AlphaFoldDB" id="A0A0G0I3D8"/>
<keyword evidence="1" id="KW-1133">Transmembrane helix</keyword>